<feature type="non-terminal residue" evidence="2">
    <location>
        <position position="1"/>
    </location>
</feature>
<dbReference type="Proteomes" id="UP000649617">
    <property type="component" value="Unassembled WGS sequence"/>
</dbReference>
<gene>
    <name evidence="2" type="primary">Rcbtb2</name>
    <name evidence="2" type="ORF">SPIL2461_LOCUS15723</name>
</gene>
<feature type="compositionally biased region" description="Basic and acidic residues" evidence="1">
    <location>
        <begin position="43"/>
        <end position="54"/>
    </location>
</feature>
<accession>A0A812UQC5</accession>
<evidence type="ECO:0000256" key="1">
    <source>
        <dbReference type="SAM" id="MobiDB-lite"/>
    </source>
</evidence>
<proteinExistence type="predicted"/>
<dbReference type="EMBL" id="CAJNIZ010039347">
    <property type="protein sequence ID" value="CAE7589434.1"/>
    <property type="molecule type" value="Genomic_DNA"/>
</dbReference>
<feature type="region of interest" description="Disordered" evidence="1">
    <location>
        <begin position="33"/>
        <end position="54"/>
    </location>
</feature>
<reference evidence="2" key="1">
    <citation type="submission" date="2021-02" db="EMBL/GenBank/DDBJ databases">
        <authorList>
            <person name="Dougan E. K."/>
            <person name="Rhodes N."/>
            <person name="Thang M."/>
            <person name="Chan C."/>
        </authorList>
    </citation>
    <scope>NUCLEOTIDE SEQUENCE</scope>
</reference>
<keyword evidence="3" id="KW-1185">Reference proteome</keyword>
<sequence length="67" mass="7340">NFALVEELSPDISKAVTLADCLEGFGKHWQGQITGGLGSTRQPQEKARQTKHIDDFISHDWSTNGTA</sequence>
<dbReference type="AlphaFoldDB" id="A0A812UQC5"/>
<name>A0A812UQC5_SYMPI</name>
<comment type="caution">
    <text evidence="2">The sequence shown here is derived from an EMBL/GenBank/DDBJ whole genome shotgun (WGS) entry which is preliminary data.</text>
</comment>
<dbReference type="OrthoDB" id="10445801at2759"/>
<organism evidence="2 3">
    <name type="scientific">Symbiodinium pilosum</name>
    <name type="common">Dinoflagellate</name>
    <dbReference type="NCBI Taxonomy" id="2952"/>
    <lineage>
        <taxon>Eukaryota</taxon>
        <taxon>Sar</taxon>
        <taxon>Alveolata</taxon>
        <taxon>Dinophyceae</taxon>
        <taxon>Suessiales</taxon>
        <taxon>Symbiodiniaceae</taxon>
        <taxon>Symbiodinium</taxon>
    </lineage>
</organism>
<evidence type="ECO:0000313" key="3">
    <source>
        <dbReference type="Proteomes" id="UP000649617"/>
    </source>
</evidence>
<evidence type="ECO:0000313" key="2">
    <source>
        <dbReference type="EMBL" id="CAE7589434.1"/>
    </source>
</evidence>
<protein>
    <submittedName>
        <fullName evidence="2">Rcbtb2 protein</fullName>
    </submittedName>
</protein>
<feature type="non-terminal residue" evidence="2">
    <location>
        <position position="67"/>
    </location>
</feature>